<dbReference type="AlphaFoldDB" id="A0A150RGC0"/>
<feature type="chain" id="PRO_5010449742" description="Secreted protein" evidence="1">
    <location>
        <begin position="26"/>
        <end position="165"/>
    </location>
</feature>
<keyword evidence="1" id="KW-0732">Signal</keyword>
<organism evidence="2 3">
    <name type="scientific">Sorangium cellulosum</name>
    <name type="common">Polyangium cellulosum</name>
    <dbReference type="NCBI Taxonomy" id="56"/>
    <lineage>
        <taxon>Bacteria</taxon>
        <taxon>Pseudomonadati</taxon>
        <taxon>Myxococcota</taxon>
        <taxon>Polyangia</taxon>
        <taxon>Polyangiales</taxon>
        <taxon>Polyangiaceae</taxon>
        <taxon>Sorangium</taxon>
    </lineage>
</organism>
<name>A0A150RGC0_SORCE</name>
<feature type="signal peptide" evidence="1">
    <location>
        <begin position="1"/>
        <end position="25"/>
    </location>
</feature>
<dbReference type="EMBL" id="JEMC01003683">
    <property type="protein sequence ID" value="KYF79315.1"/>
    <property type="molecule type" value="Genomic_DNA"/>
</dbReference>
<evidence type="ECO:0000313" key="2">
    <source>
        <dbReference type="EMBL" id="KYF79315.1"/>
    </source>
</evidence>
<reference evidence="2 3" key="1">
    <citation type="submission" date="2014-02" db="EMBL/GenBank/DDBJ databases">
        <title>The small core and large imbalanced accessory genome model reveals a collaborative survival strategy of Sorangium cellulosum strains in nature.</title>
        <authorList>
            <person name="Han K."/>
            <person name="Peng R."/>
            <person name="Blom J."/>
            <person name="Li Y.-Z."/>
        </authorList>
    </citation>
    <scope>NUCLEOTIDE SEQUENCE [LARGE SCALE GENOMIC DNA]</scope>
    <source>
        <strain evidence="2 3">So0149</strain>
    </source>
</reference>
<sequence>MTLPRVLFAGSLLVGAVLATTTSDAAVHGSICQPQYGTDEEVTSHLLSGTYGFQGASLLCPVPIEANLGSGTINFSAVVDDQTDDGLLGIMSCRGRVYDGSGNVLGTTPFASTTGVFTGVTTLNFSVNIGTGSASNSYVVECVLPPVLGGTSSNIQSGVRSVRAF</sequence>
<evidence type="ECO:0000313" key="3">
    <source>
        <dbReference type="Proteomes" id="UP000075515"/>
    </source>
</evidence>
<evidence type="ECO:0000256" key="1">
    <source>
        <dbReference type="SAM" id="SignalP"/>
    </source>
</evidence>
<evidence type="ECO:0008006" key="4">
    <source>
        <dbReference type="Google" id="ProtNLM"/>
    </source>
</evidence>
<proteinExistence type="predicted"/>
<comment type="caution">
    <text evidence="2">The sequence shown here is derived from an EMBL/GenBank/DDBJ whole genome shotgun (WGS) entry which is preliminary data.</text>
</comment>
<accession>A0A150RGC0</accession>
<dbReference type="Proteomes" id="UP000075515">
    <property type="component" value="Unassembled WGS sequence"/>
</dbReference>
<protein>
    <recommendedName>
        <fullName evidence="4">Secreted protein</fullName>
    </recommendedName>
</protein>
<gene>
    <name evidence="2" type="ORF">BE18_12625</name>
</gene>